<dbReference type="AlphaFoldDB" id="A0A1C3N1R9"/>
<dbReference type="Proteomes" id="UP000199393">
    <property type="component" value="Chromosome I"/>
</dbReference>
<dbReference type="GO" id="GO:0030170">
    <property type="term" value="F:pyridoxal phosphate binding"/>
    <property type="evidence" value="ECO:0007669"/>
    <property type="project" value="TreeGrafter"/>
</dbReference>
<comment type="cofactor">
    <cofactor evidence="1">
        <name>pyridoxal 5'-phosphate</name>
        <dbReference type="ChEBI" id="CHEBI:597326"/>
    </cofactor>
</comment>
<dbReference type="PATRIC" id="fig|307121.4.peg.2075"/>
<evidence type="ECO:0000313" key="6">
    <source>
        <dbReference type="EMBL" id="SBV26530.1"/>
    </source>
</evidence>
<keyword evidence="3 4" id="KW-0663">Pyridoxal phosphate</keyword>
<dbReference type="InterPro" id="IPR000653">
    <property type="entry name" value="DegT/StrS_aminotransferase"/>
</dbReference>
<dbReference type="Pfam" id="PF01041">
    <property type="entry name" value="DegT_DnrJ_EryC1"/>
    <property type="match status" value="1"/>
</dbReference>
<protein>
    <submittedName>
        <fullName evidence="6">Perosamine synthetase</fullName>
    </submittedName>
</protein>
<dbReference type="InterPro" id="IPR015424">
    <property type="entry name" value="PyrdxlP-dep_Trfase"/>
</dbReference>
<comment type="similarity">
    <text evidence="4">Belongs to the DegT/DnrJ/EryC1 family.</text>
</comment>
<feature type="modified residue" description="N6-(pyridoxal phosphate)lysine" evidence="3">
    <location>
        <position position="199"/>
    </location>
</feature>
<dbReference type="GO" id="GO:0000271">
    <property type="term" value="P:polysaccharide biosynthetic process"/>
    <property type="evidence" value="ECO:0007669"/>
    <property type="project" value="TreeGrafter"/>
</dbReference>
<dbReference type="GO" id="GO:0008483">
    <property type="term" value="F:transaminase activity"/>
    <property type="evidence" value="ECO:0007669"/>
    <property type="project" value="TreeGrafter"/>
</dbReference>
<evidence type="ECO:0000256" key="2">
    <source>
        <dbReference type="PIRSR" id="PIRSR000390-1"/>
    </source>
</evidence>
<evidence type="ECO:0000256" key="1">
    <source>
        <dbReference type="ARBA" id="ARBA00001933"/>
    </source>
</evidence>
<dbReference type="InterPro" id="IPR015421">
    <property type="entry name" value="PyrdxlP-dep_Trfase_major"/>
</dbReference>
<dbReference type="Gene3D" id="3.90.1150.10">
    <property type="entry name" value="Aspartate Aminotransferase, domain 1"/>
    <property type="match status" value="1"/>
</dbReference>
<evidence type="ECO:0000256" key="5">
    <source>
        <dbReference type="SAM" id="MobiDB-lite"/>
    </source>
</evidence>
<keyword evidence="7" id="KW-1185">Reference proteome</keyword>
<dbReference type="SUPFAM" id="SSF53383">
    <property type="entry name" value="PLP-dependent transferases"/>
    <property type="match status" value="1"/>
</dbReference>
<feature type="active site" description="Proton acceptor" evidence="2">
    <location>
        <position position="199"/>
    </location>
</feature>
<evidence type="ECO:0000256" key="4">
    <source>
        <dbReference type="RuleBase" id="RU004508"/>
    </source>
</evidence>
<dbReference type="Gene3D" id="3.40.640.10">
    <property type="entry name" value="Type I PLP-dependent aspartate aminotransferase-like (Major domain)"/>
    <property type="match status" value="1"/>
</dbReference>
<evidence type="ECO:0000256" key="3">
    <source>
        <dbReference type="PIRSR" id="PIRSR000390-2"/>
    </source>
</evidence>
<proteinExistence type="inferred from homology"/>
<organism evidence="6 7">
    <name type="scientific">Micromonospora krabiensis</name>
    <dbReference type="NCBI Taxonomy" id="307121"/>
    <lineage>
        <taxon>Bacteria</taxon>
        <taxon>Bacillati</taxon>
        <taxon>Actinomycetota</taxon>
        <taxon>Actinomycetes</taxon>
        <taxon>Micromonosporales</taxon>
        <taxon>Micromonosporaceae</taxon>
        <taxon>Micromonospora</taxon>
    </lineage>
</organism>
<feature type="region of interest" description="Disordered" evidence="5">
    <location>
        <begin position="1"/>
        <end position="20"/>
    </location>
</feature>
<accession>A0A1C3N1R9</accession>
<sequence length="393" mass="41492">MSAPGGTDTRNPSDAPAPRRIPVMIPQLGEEEAQAAAEAVRSGWVAQGPRVARFEREFAALVGADHGVAVSSCTTALHLALVLWGVGPGDEVVVPSFSFIATANAVRYVGATPVFADVDLATGNVTVATVDAVRTPRTRAVIAVHQGGVPFDVAALRAAADRWGVVLVEDAACAAGSTAYGRPVGAGATVSAWSFHPRKLLTTGEGGMVTLDDPEGAARLRRLREHGMNVSAADRHASAQPVLEAYLETAFNYRMTDIQAAIGLVQLDRLTGLVAQRRALAARYQDLLADVDGLVPVRDPAHGETNYQSFWVRVDPAYGVGRDEVLAELAAAGVSARRGIMAAHLEPAYADVTPAPLPVTERLTRDSLILPLHHALTEDDQDHVVGVLRKLAR</sequence>
<dbReference type="PANTHER" id="PTHR30244:SF34">
    <property type="entry name" value="DTDP-4-AMINO-4,6-DIDEOXYGALACTOSE TRANSAMINASE"/>
    <property type="match status" value="1"/>
</dbReference>
<dbReference type="STRING" id="307121.GA0070620_2024"/>
<name>A0A1C3N1R9_9ACTN</name>
<dbReference type="PIRSF" id="PIRSF000390">
    <property type="entry name" value="PLP_StrS"/>
    <property type="match status" value="1"/>
</dbReference>
<dbReference type="EMBL" id="LT598496">
    <property type="protein sequence ID" value="SBV26530.1"/>
    <property type="molecule type" value="Genomic_DNA"/>
</dbReference>
<dbReference type="CDD" id="cd00616">
    <property type="entry name" value="AHBA_syn"/>
    <property type="match status" value="1"/>
</dbReference>
<evidence type="ECO:0000313" key="7">
    <source>
        <dbReference type="Proteomes" id="UP000199393"/>
    </source>
</evidence>
<dbReference type="InterPro" id="IPR015422">
    <property type="entry name" value="PyrdxlP-dep_Trfase_small"/>
</dbReference>
<dbReference type="PANTHER" id="PTHR30244">
    <property type="entry name" value="TRANSAMINASE"/>
    <property type="match status" value="1"/>
</dbReference>
<reference evidence="7" key="1">
    <citation type="submission" date="2016-06" db="EMBL/GenBank/DDBJ databases">
        <authorList>
            <person name="Varghese N."/>
        </authorList>
    </citation>
    <scope>NUCLEOTIDE SEQUENCE [LARGE SCALE GENOMIC DNA]</scope>
    <source>
        <strain evidence="7">DSM 45344</strain>
    </source>
</reference>
<gene>
    <name evidence="6" type="ORF">GA0070620_2024</name>
</gene>